<accession>A0A0D3JEA9</accession>
<dbReference type="AlphaFoldDB" id="A0A0D3JEA9"/>
<dbReference type="RefSeq" id="XP_005774273.1">
    <property type="nucleotide sequence ID" value="XM_005774216.1"/>
</dbReference>
<dbReference type="PaxDb" id="2903-EOD21844"/>
<reference evidence="2" key="2">
    <citation type="submission" date="2024-10" db="UniProtKB">
        <authorList>
            <consortium name="EnsemblProtists"/>
        </authorList>
    </citation>
    <scope>IDENTIFICATION</scope>
</reference>
<reference evidence="3" key="1">
    <citation type="journal article" date="2013" name="Nature">
        <title>Pan genome of the phytoplankton Emiliania underpins its global distribution.</title>
        <authorList>
            <person name="Read B.A."/>
            <person name="Kegel J."/>
            <person name="Klute M.J."/>
            <person name="Kuo A."/>
            <person name="Lefebvre S.C."/>
            <person name="Maumus F."/>
            <person name="Mayer C."/>
            <person name="Miller J."/>
            <person name="Monier A."/>
            <person name="Salamov A."/>
            <person name="Young J."/>
            <person name="Aguilar M."/>
            <person name="Claverie J.M."/>
            <person name="Frickenhaus S."/>
            <person name="Gonzalez K."/>
            <person name="Herman E.K."/>
            <person name="Lin Y.C."/>
            <person name="Napier J."/>
            <person name="Ogata H."/>
            <person name="Sarno A.F."/>
            <person name="Shmutz J."/>
            <person name="Schroeder D."/>
            <person name="de Vargas C."/>
            <person name="Verret F."/>
            <person name="von Dassow P."/>
            <person name="Valentin K."/>
            <person name="Van de Peer Y."/>
            <person name="Wheeler G."/>
            <person name="Dacks J.B."/>
            <person name="Delwiche C.F."/>
            <person name="Dyhrman S.T."/>
            <person name="Glockner G."/>
            <person name="John U."/>
            <person name="Richards T."/>
            <person name="Worden A.Z."/>
            <person name="Zhang X."/>
            <person name="Grigoriev I.V."/>
            <person name="Allen A.E."/>
            <person name="Bidle K."/>
            <person name="Borodovsky M."/>
            <person name="Bowler C."/>
            <person name="Brownlee C."/>
            <person name="Cock J.M."/>
            <person name="Elias M."/>
            <person name="Gladyshev V.N."/>
            <person name="Groth M."/>
            <person name="Guda C."/>
            <person name="Hadaegh A."/>
            <person name="Iglesias-Rodriguez M.D."/>
            <person name="Jenkins J."/>
            <person name="Jones B.M."/>
            <person name="Lawson T."/>
            <person name="Leese F."/>
            <person name="Lindquist E."/>
            <person name="Lobanov A."/>
            <person name="Lomsadze A."/>
            <person name="Malik S.B."/>
            <person name="Marsh M.E."/>
            <person name="Mackinder L."/>
            <person name="Mock T."/>
            <person name="Mueller-Roeber B."/>
            <person name="Pagarete A."/>
            <person name="Parker M."/>
            <person name="Probert I."/>
            <person name="Quesneville H."/>
            <person name="Raines C."/>
            <person name="Rensing S.A."/>
            <person name="Riano-Pachon D.M."/>
            <person name="Richier S."/>
            <person name="Rokitta S."/>
            <person name="Shiraiwa Y."/>
            <person name="Soanes D.M."/>
            <person name="van der Giezen M."/>
            <person name="Wahlund T.M."/>
            <person name="Williams B."/>
            <person name="Wilson W."/>
            <person name="Wolfe G."/>
            <person name="Wurch L.L."/>
        </authorList>
    </citation>
    <scope>NUCLEOTIDE SEQUENCE</scope>
</reference>
<evidence type="ECO:0000256" key="1">
    <source>
        <dbReference type="SAM" id="MobiDB-lite"/>
    </source>
</evidence>
<name>A0A0D3JEA9_EMIH1</name>
<protein>
    <submittedName>
        <fullName evidence="2">Uncharacterized protein</fullName>
    </submittedName>
</protein>
<organism evidence="2 3">
    <name type="scientific">Emiliania huxleyi (strain CCMP1516)</name>
    <dbReference type="NCBI Taxonomy" id="280463"/>
    <lineage>
        <taxon>Eukaryota</taxon>
        <taxon>Haptista</taxon>
        <taxon>Haptophyta</taxon>
        <taxon>Prymnesiophyceae</taxon>
        <taxon>Isochrysidales</taxon>
        <taxon>Noelaerhabdaceae</taxon>
        <taxon>Emiliania</taxon>
    </lineage>
</organism>
<sequence>MRAKRTTTDTQKRIPRRTAESTGSRQCASTPGCEWRRLTFATATARPLHTQLAVRWTRRAGTPHATPAHWHTGIVPAARADPASARARHGASGQRAQAVARRLCRMHTNHFAAAAPRLERCSVPNCAPNTVTTRV</sequence>
<dbReference type="Proteomes" id="UP000013827">
    <property type="component" value="Unassembled WGS sequence"/>
</dbReference>
<dbReference type="EnsemblProtists" id="EOD21844">
    <property type="protein sequence ID" value="EOD21844"/>
    <property type="gene ID" value="EMIHUDRAFT_458297"/>
</dbReference>
<keyword evidence="3" id="KW-1185">Reference proteome</keyword>
<evidence type="ECO:0000313" key="2">
    <source>
        <dbReference type="EnsemblProtists" id="EOD21844"/>
    </source>
</evidence>
<dbReference type="HOGENOM" id="CLU_1889685_0_0_1"/>
<dbReference type="KEGG" id="ehx:EMIHUDRAFT_458297"/>
<feature type="compositionally biased region" description="Basic and acidic residues" evidence="1">
    <location>
        <begin position="1"/>
        <end position="12"/>
    </location>
</feature>
<proteinExistence type="predicted"/>
<dbReference type="GeneID" id="17267389"/>
<evidence type="ECO:0000313" key="3">
    <source>
        <dbReference type="Proteomes" id="UP000013827"/>
    </source>
</evidence>
<feature type="region of interest" description="Disordered" evidence="1">
    <location>
        <begin position="1"/>
        <end position="28"/>
    </location>
</feature>